<evidence type="ECO:0000256" key="3">
    <source>
        <dbReference type="ARBA" id="ARBA00022741"/>
    </source>
</evidence>
<name>A0A1G5WQA1_9FIRM</name>
<dbReference type="SUPFAM" id="SSF47364">
    <property type="entry name" value="Domain of the SRP/SRP receptor G-proteins"/>
    <property type="match status" value="1"/>
</dbReference>
<evidence type="ECO:0000256" key="2">
    <source>
        <dbReference type="ARBA" id="ARBA00022490"/>
    </source>
</evidence>
<dbReference type="InterPro" id="IPR036225">
    <property type="entry name" value="SRP/SRP_N"/>
</dbReference>
<dbReference type="OrthoDB" id="9804720at2"/>
<dbReference type="RefSeq" id="WP_091365425.1">
    <property type="nucleotide sequence ID" value="NZ_FMXA01000026.1"/>
</dbReference>
<keyword evidence="14" id="KW-1185">Reference proteome</keyword>
<evidence type="ECO:0000256" key="8">
    <source>
        <dbReference type="ARBA" id="ARBA00048027"/>
    </source>
</evidence>
<evidence type="ECO:0000256" key="4">
    <source>
        <dbReference type="ARBA" id="ARBA00022801"/>
    </source>
</evidence>
<dbReference type="SMART" id="SM00382">
    <property type="entry name" value="AAA"/>
    <property type="match status" value="1"/>
</dbReference>
<dbReference type="EC" id="3.6.5.4" evidence="9"/>
<protein>
    <recommendedName>
        <fullName evidence="9">Signal recognition particle receptor FtsY</fullName>
        <shortName evidence="9">SRP receptor</shortName>
        <ecNumber evidence="9">3.6.5.4</ecNumber>
    </recommendedName>
</protein>
<dbReference type="SMART" id="SM00962">
    <property type="entry name" value="SRP54"/>
    <property type="match status" value="1"/>
</dbReference>
<dbReference type="PANTHER" id="PTHR43134:SF1">
    <property type="entry name" value="SIGNAL RECOGNITION PARTICLE RECEPTOR SUBUNIT ALPHA"/>
    <property type="match status" value="1"/>
</dbReference>
<dbReference type="GeneID" id="87756494"/>
<feature type="binding site" evidence="9">
    <location>
        <begin position="109"/>
        <end position="116"/>
    </location>
    <ligand>
        <name>GTP</name>
        <dbReference type="ChEBI" id="CHEBI:37565"/>
    </ligand>
</feature>
<dbReference type="SMART" id="SM00963">
    <property type="entry name" value="SRP54_N"/>
    <property type="match status" value="1"/>
</dbReference>
<dbReference type="InterPro" id="IPR004390">
    <property type="entry name" value="SR_rcpt_FtsY"/>
</dbReference>
<dbReference type="GO" id="GO:0005886">
    <property type="term" value="C:plasma membrane"/>
    <property type="evidence" value="ECO:0007669"/>
    <property type="project" value="UniProtKB-SubCell"/>
</dbReference>
<evidence type="ECO:0000256" key="9">
    <source>
        <dbReference type="HAMAP-Rule" id="MF_00920"/>
    </source>
</evidence>
<proteinExistence type="inferred from homology"/>
<dbReference type="Pfam" id="PF02881">
    <property type="entry name" value="SRP54_N"/>
    <property type="match status" value="1"/>
</dbReference>
<evidence type="ECO:0000313" key="14">
    <source>
        <dbReference type="Proteomes" id="UP000199689"/>
    </source>
</evidence>
<feature type="domain" description="SRP54-type proteins GTP-binding" evidence="11">
    <location>
        <begin position="102"/>
        <end position="303"/>
    </location>
</feature>
<dbReference type="Gene3D" id="1.20.120.140">
    <property type="entry name" value="Signal recognition particle SRP54, nucleotide-binding domain"/>
    <property type="match status" value="1"/>
</dbReference>
<comment type="similarity">
    <text evidence="9">Belongs to the GTP-binding SRP family. FtsY subfamily.</text>
</comment>
<reference evidence="13 14" key="1">
    <citation type="submission" date="2016-10" db="EMBL/GenBank/DDBJ databases">
        <authorList>
            <person name="de Groot N.N."/>
        </authorList>
    </citation>
    <scope>NUCLEOTIDE SEQUENCE [LARGE SCALE GENOMIC DNA]</scope>
    <source>
        <strain evidence="13 14">DSM 15230</strain>
    </source>
</reference>
<dbReference type="GO" id="GO:0005047">
    <property type="term" value="F:signal recognition particle binding"/>
    <property type="evidence" value="ECO:0007669"/>
    <property type="project" value="TreeGrafter"/>
</dbReference>
<dbReference type="PANTHER" id="PTHR43134">
    <property type="entry name" value="SIGNAL RECOGNITION PARTICLE RECEPTOR SUBUNIT ALPHA"/>
    <property type="match status" value="1"/>
</dbReference>
<dbReference type="CDD" id="cd17874">
    <property type="entry name" value="FtsY"/>
    <property type="match status" value="1"/>
</dbReference>
<sequence length="318" mass="34164">MGFFDKIKKGLSRTKKNLIQNIESVIVGYPKLDDEFLDDMEAVLLSGDLGLATTEKVMGKIRQGMHEGKIKETGDVLPYMKDAVAEMLTADNEGSEEVMHHPEVILVVGVNGVGKTTTIGKLAAYYRNQGKKVLLAAADTFRAAASEQLTVWAERTGSDIVKHSEGADPAAVAYDAVSAAKARDVDVVLIDTAGRLQTKVNLMSELSKISRVVKKIIPDAPHQTLLVLDATTGQNAISQAKKFSEVAPVTGVVLTKLDGTAKGGVVLSVHEELHVPVKWVGVGEAVEDLQPFNAREFAEALFETEGDILEKDSEAGKN</sequence>
<dbReference type="STRING" id="209880.SAMN02910343_01503"/>
<accession>A0A1G5WQA1</accession>
<dbReference type="InterPro" id="IPR042101">
    <property type="entry name" value="SRP54_N_sf"/>
</dbReference>
<feature type="binding site" evidence="9">
    <location>
        <begin position="255"/>
        <end position="258"/>
    </location>
    <ligand>
        <name>GTP</name>
        <dbReference type="ChEBI" id="CHEBI:37565"/>
    </ligand>
</feature>
<evidence type="ECO:0000256" key="1">
    <source>
        <dbReference type="ARBA" id="ARBA00022475"/>
    </source>
</evidence>
<dbReference type="Proteomes" id="UP000199689">
    <property type="component" value="Unassembled WGS sequence"/>
</dbReference>
<dbReference type="GO" id="GO:0003924">
    <property type="term" value="F:GTPase activity"/>
    <property type="evidence" value="ECO:0007669"/>
    <property type="project" value="UniProtKB-UniRule"/>
</dbReference>
<evidence type="ECO:0000256" key="6">
    <source>
        <dbReference type="ARBA" id="ARBA00023136"/>
    </source>
</evidence>
<evidence type="ECO:0000259" key="12">
    <source>
        <dbReference type="SMART" id="SM00963"/>
    </source>
</evidence>
<organism evidence="13 14">
    <name type="scientific">Allisonella histaminiformans</name>
    <dbReference type="NCBI Taxonomy" id="209880"/>
    <lineage>
        <taxon>Bacteria</taxon>
        <taxon>Bacillati</taxon>
        <taxon>Bacillota</taxon>
        <taxon>Negativicutes</taxon>
        <taxon>Veillonellales</taxon>
        <taxon>Veillonellaceae</taxon>
        <taxon>Allisonella</taxon>
    </lineage>
</organism>
<dbReference type="Gene3D" id="3.40.50.300">
    <property type="entry name" value="P-loop containing nucleotide triphosphate hydrolases"/>
    <property type="match status" value="1"/>
</dbReference>
<dbReference type="GO" id="GO:0005737">
    <property type="term" value="C:cytoplasm"/>
    <property type="evidence" value="ECO:0007669"/>
    <property type="project" value="UniProtKB-SubCell"/>
</dbReference>
<evidence type="ECO:0000313" key="13">
    <source>
        <dbReference type="EMBL" id="SDA59866.1"/>
    </source>
</evidence>
<dbReference type="Pfam" id="PF00448">
    <property type="entry name" value="SRP54"/>
    <property type="match status" value="1"/>
</dbReference>
<gene>
    <name evidence="9" type="primary">ftsY</name>
    <name evidence="13" type="ORF">SAMN02910343_01503</name>
</gene>
<evidence type="ECO:0000256" key="7">
    <source>
        <dbReference type="ARBA" id="ARBA00023170"/>
    </source>
</evidence>
<feature type="domain" description="Signal recognition particle SRP54 helical bundle" evidence="12">
    <location>
        <begin position="7"/>
        <end position="88"/>
    </location>
</feature>
<comment type="subcellular location">
    <subcellularLocation>
        <location evidence="9">Cell membrane</location>
        <topology evidence="9">Peripheral membrane protein</topology>
        <orientation evidence="9">Cytoplasmic side</orientation>
    </subcellularLocation>
    <subcellularLocation>
        <location evidence="9">Cytoplasm</location>
    </subcellularLocation>
</comment>
<dbReference type="GO" id="GO:0005525">
    <property type="term" value="F:GTP binding"/>
    <property type="evidence" value="ECO:0007669"/>
    <property type="project" value="UniProtKB-UniRule"/>
</dbReference>
<dbReference type="InterPro" id="IPR000897">
    <property type="entry name" value="SRP54_GTPase_dom"/>
</dbReference>
<dbReference type="InterPro" id="IPR027417">
    <property type="entry name" value="P-loop_NTPase"/>
</dbReference>
<comment type="function">
    <text evidence="9">Involved in targeting and insertion of nascent membrane proteins into the cytoplasmic membrane. Acts as a receptor for the complex formed by the signal recognition particle (SRP) and the ribosome-nascent chain (RNC).</text>
</comment>
<feature type="domain" description="AAA+ ATPase" evidence="10">
    <location>
        <begin position="101"/>
        <end position="254"/>
    </location>
</feature>
<dbReference type="InterPro" id="IPR013822">
    <property type="entry name" value="Signal_recog_particl_SRP54_hlx"/>
</dbReference>
<keyword evidence="3 9" id="KW-0547">Nucleotide-binding</keyword>
<dbReference type="InterPro" id="IPR003593">
    <property type="entry name" value="AAA+_ATPase"/>
</dbReference>
<dbReference type="HAMAP" id="MF_00920">
    <property type="entry name" value="FtsY"/>
    <property type="match status" value="1"/>
</dbReference>
<feature type="binding site" evidence="9">
    <location>
        <begin position="191"/>
        <end position="195"/>
    </location>
    <ligand>
        <name>GTP</name>
        <dbReference type="ChEBI" id="CHEBI:37565"/>
    </ligand>
</feature>
<keyword evidence="4 9" id="KW-0378">Hydrolase</keyword>
<dbReference type="AlphaFoldDB" id="A0A1G5WQA1"/>
<evidence type="ECO:0000256" key="5">
    <source>
        <dbReference type="ARBA" id="ARBA00023134"/>
    </source>
</evidence>
<keyword evidence="1 9" id="KW-1003">Cell membrane</keyword>
<comment type="subunit">
    <text evidence="9">Part of the signal recognition particle protein translocation system, which is composed of SRP and FtsY.</text>
</comment>
<comment type="catalytic activity">
    <reaction evidence="8 9">
        <text>GTP + H2O = GDP + phosphate + H(+)</text>
        <dbReference type="Rhea" id="RHEA:19669"/>
        <dbReference type="ChEBI" id="CHEBI:15377"/>
        <dbReference type="ChEBI" id="CHEBI:15378"/>
        <dbReference type="ChEBI" id="CHEBI:37565"/>
        <dbReference type="ChEBI" id="CHEBI:43474"/>
        <dbReference type="ChEBI" id="CHEBI:58189"/>
        <dbReference type="EC" id="3.6.5.4"/>
    </reaction>
</comment>
<dbReference type="EMBL" id="FMXA01000026">
    <property type="protein sequence ID" value="SDA59866.1"/>
    <property type="molecule type" value="Genomic_DNA"/>
</dbReference>
<dbReference type="NCBIfam" id="TIGR00064">
    <property type="entry name" value="ftsY"/>
    <property type="match status" value="1"/>
</dbReference>
<keyword evidence="2 9" id="KW-0963">Cytoplasm</keyword>
<keyword evidence="7 9" id="KW-0675">Receptor</keyword>
<evidence type="ECO:0000259" key="11">
    <source>
        <dbReference type="SMART" id="SM00962"/>
    </source>
</evidence>
<keyword evidence="5 9" id="KW-0342">GTP-binding</keyword>
<dbReference type="GO" id="GO:0006614">
    <property type="term" value="P:SRP-dependent cotranslational protein targeting to membrane"/>
    <property type="evidence" value="ECO:0007669"/>
    <property type="project" value="InterPro"/>
</dbReference>
<keyword evidence="6 9" id="KW-0472">Membrane</keyword>
<dbReference type="FunFam" id="3.40.50.300:FF:000053">
    <property type="entry name" value="Signal recognition particle receptor FtsY"/>
    <property type="match status" value="1"/>
</dbReference>
<dbReference type="SUPFAM" id="SSF52540">
    <property type="entry name" value="P-loop containing nucleoside triphosphate hydrolases"/>
    <property type="match status" value="1"/>
</dbReference>
<evidence type="ECO:0000259" key="10">
    <source>
        <dbReference type="SMART" id="SM00382"/>
    </source>
</evidence>